<feature type="region of interest" description="Disordered" evidence="1">
    <location>
        <begin position="39"/>
        <end position="68"/>
    </location>
</feature>
<feature type="chain" id="PRO_5014597784" evidence="2">
    <location>
        <begin position="20"/>
        <end position="68"/>
    </location>
</feature>
<sequence>MQHISIIMIPLRQLYGLLATECCSRICIPHSRHVCESDTKRRSSTAPYNSMKRGLRLGPRRGTSCLKY</sequence>
<proteinExistence type="predicted"/>
<protein>
    <submittedName>
        <fullName evidence="3">Putative secreted protein</fullName>
    </submittedName>
</protein>
<reference evidence="3" key="1">
    <citation type="submission" date="2018-01" db="EMBL/GenBank/DDBJ databases">
        <title>An insight into the sialome of Amazonian anophelines.</title>
        <authorList>
            <person name="Ribeiro J.M."/>
            <person name="Scarpassa V."/>
            <person name="Calvo E."/>
        </authorList>
    </citation>
    <scope>NUCLEOTIDE SEQUENCE</scope>
    <source>
        <tissue evidence="3">Salivary glands</tissue>
    </source>
</reference>
<evidence type="ECO:0000256" key="2">
    <source>
        <dbReference type="SAM" id="SignalP"/>
    </source>
</evidence>
<name>A0A2M4CFX0_9DIPT</name>
<evidence type="ECO:0000313" key="3">
    <source>
        <dbReference type="EMBL" id="MBW63818.1"/>
    </source>
</evidence>
<organism evidence="3">
    <name type="scientific">Anopheles marajoara</name>
    <dbReference type="NCBI Taxonomy" id="58244"/>
    <lineage>
        <taxon>Eukaryota</taxon>
        <taxon>Metazoa</taxon>
        <taxon>Ecdysozoa</taxon>
        <taxon>Arthropoda</taxon>
        <taxon>Hexapoda</taxon>
        <taxon>Insecta</taxon>
        <taxon>Pterygota</taxon>
        <taxon>Neoptera</taxon>
        <taxon>Endopterygota</taxon>
        <taxon>Diptera</taxon>
        <taxon>Nematocera</taxon>
        <taxon>Culicoidea</taxon>
        <taxon>Culicidae</taxon>
        <taxon>Anophelinae</taxon>
        <taxon>Anopheles</taxon>
    </lineage>
</organism>
<dbReference type="AlphaFoldDB" id="A0A2M4CFX0"/>
<feature type="signal peptide" evidence="2">
    <location>
        <begin position="1"/>
        <end position="19"/>
    </location>
</feature>
<dbReference type="EMBL" id="GGFJ01014677">
    <property type="protein sequence ID" value="MBW63818.1"/>
    <property type="molecule type" value="Transcribed_RNA"/>
</dbReference>
<evidence type="ECO:0000256" key="1">
    <source>
        <dbReference type="SAM" id="MobiDB-lite"/>
    </source>
</evidence>
<accession>A0A2M4CFX0</accession>
<keyword evidence="2" id="KW-0732">Signal</keyword>